<dbReference type="InterPro" id="IPR000719">
    <property type="entry name" value="Prot_kinase_dom"/>
</dbReference>
<keyword evidence="9" id="KW-0418">Kinase</keyword>
<keyword evidence="3 7" id="KW-0812">Transmembrane</keyword>
<dbReference type="Pfam" id="PF07714">
    <property type="entry name" value="PK_Tyr_Ser-Thr"/>
    <property type="match status" value="1"/>
</dbReference>
<dbReference type="eggNOG" id="ENOG502R5EP">
    <property type="taxonomic scope" value="Eukaryota"/>
</dbReference>
<dbReference type="InterPro" id="IPR011009">
    <property type="entry name" value="Kinase-like_dom_sf"/>
</dbReference>
<dbReference type="SUPFAM" id="SSF56112">
    <property type="entry name" value="Protein kinase-like (PK-like)"/>
    <property type="match status" value="1"/>
</dbReference>
<keyword evidence="5 7" id="KW-1133">Transmembrane helix</keyword>
<dbReference type="Gene3D" id="3.80.10.10">
    <property type="entry name" value="Ribonuclease Inhibitor"/>
    <property type="match status" value="2"/>
</dbReference>
<sequence length="650" mass="72087">MLADKVRLSASLIFSIFITVSFSNPDVTVLLSFRDSSDPQNSLASWLNSSDPCSGSWLGVACDRETRRVTRLVLENLNLTGSARPLSQLVHLRHLSLKHNRLGNSHSLDLSSWPNLKHLYLSHNHFAGEFPAGISRLRRLQRLDLSYNGFSRKIPMAELAQLPRLLTVRLESNSFDGELGAVNYSYSYSIVDFNVSGNNLSGEIPAWLSHFDATSFGGNKRLCGKPLLYDCSNRTDHNEAEKSDKKDKVLNRSVVLTTLICVAVAAVLAAIGVTVACCRRKRNTCVSRDDHFNRRQRGPHGVYGGPKWGGESMVVFDGCKKGIGVSDLLRASAEMLGNGSVGTTYKVVMDGGDKVVVKRVREGRVGKEADWWLREIIGRLRHTNIVSLRAYHRSQNHDHDDQLLLLVYDFLPNGSLHHLLHGNRGPGRTPLDWSTRLKLASDSARGLASLHDQYHNKVKLFHGHVTSSNIIVDHLGNACLSDVGLHQLLRVPLSPLSAYTAPELVTLSSNHSTSPRKFTHKCDVYSFGVVLLEILTGKMASTEEETSLVNWVRSVAREDQWTWDALDVELLRHKETEEQIMALVQVALLCLAFSPKDRPTMSVVHGMIEDIRTKGVRESQERNVMDDLITSAASSSPSSSQCTPKFGSCA</sequence>
<dbReference type="InterPro" id="IPR046959">
    <property type="entry name" value="PRK1-6/SRF4-like"/>
</dbReference>
<evidence type="ECO:0000313" key="10">
    <source>
        <dbReference type="Proteomes" id="UP000030645"/>
    </source>
</evidence>
<dbReference type="Gene3D" id="3.30.200.20">
    <property type="entry name" value="Phosphorylase Kinase, domain 1"/>
    <property type="match status" value="1"/>
</dbReference>
<evidence type="ECO:0000256" key="1">
    <source>
        <dbReference type="ARBA" id="ARBA00004370"/>
    </source>
</evidence>
<name>W9R3M5_9ROSA</name>
<protein>
    <submittedName>
        <fullName evidence="9">Putative leucine-rich repeat receptor-like protein kinase</fullName>
    </submittedName>
</protein>
<keyword evidence="9" id="KW-0808">Transferase</keyword>
<dbReference type="InterPro" id="IPR001611">
    <property type="entry name" value="Leu-rich_rpt"/>
</dbReference>
<dbReference type="Pfam" id="PF00560">
    <property type="entry name" value="LRR_1"/>
    <property type="match status" value="3"/>
</dbReference>
<dbReference type="InterPro" id="IPR032675">
    <property type="entry name" value="LRR_dom_sf"/>
</dbReference>
<evidence type="ECO:0000256" key="7">
    <source>
        <dbReference type="SAM" id="Phobius"/>
    </source>
</evidence>
<dbReference type="GO" id="GO:0004672">
    <property type="term" value="F:protein kinase activity"/>
    <property type="evidence" value="ECO:0007669"/>
    <property type="project" value="InterPro"/>
</dbReference>
<dbReference type="EMBL" id="KE344557">
    <property type="protein sequence ID" value="EXB66861.1"/>
    <property type="molecule type" value="Genomic_DNA"/>
</dbReference>
<keyword evidence="10" id="KW-1185">Reference proteome</keyword>
<gene>
    <name evidence="9" type="ORF">L484_019499</name>
</gene>
<dbReference type="PROSITE" id="PS50011">
    <property type="entry name" value="PROTEIN_KINASE_DOM"/>
    <property type="match status" value="1"/>
</dbReference>
<dbReference type="InterPro" id="IPR013210">
    <property type="entry name" value="LRR_N_plant-typ"/>
</dbReference>
<evidence type="ECO:0000313" key="9">
    <source>
        <dbReference type="EMBL" id="EXB66861.1"/>
    </source>
</evidence>
<dbReference type="Pfam" id="PF08263">
    <property type="entry name" value="LRRNT_2"/>
    <property type="match status" value="1"/>
</dbReference>
<keyword evidence="9" id="KW-0675">Receptor</keyword>
<dbReference type="PANTHER" id="PTHR48007">
    <property type="entry name" value="LEUCINE-RICH REPEAT RECEPTOR-LIKE PROTEIN KINASE PXC1"/>
    <property type="match status" value="1"/>
</dbReference>
<dbReference type="SUPFAM" id="SSF52058">
    <property type="entry name" value="L domain-like"/>
    <property type="match status" value="1"/>
</dbReference>
<dbReference type="InterPro" id="IPR001245">
    <property type="entry name" value="Ser-Thr/Tyr_kinase_cat_dom"/>
</dbReference>
<keyword evidence="6 7" id="KW-0472">Membrane</keyword>
<feature type="transmembrane region" description="Helical" evidence="7">
    <location>
        <begin position="254"/>
        <end position="278"/>
    </location>
</feature>
<evidence type="ECO:0000256" key="6">
    <source>
        <dbReference type="ARBA" id="ARBA00023136"/>
    </source>
</evidence>
<evidence type="ECO:0000256" key="2">
    <source>
        <dbReference type="ARBA" id="ARBA00022614"/>
    </source>
</evidence>
<dbReference type="OrthoDB" id="1890790at2759"/>
<evidence type="ECO:0000259" key="8">
    <source>
        <dbReference type="PROSITE" id="PS50011"/>
    </source>
</evidence>
<dbReference type="AlphaFoldDB" id="W9R3M5"/>
<dbReference type="PANTHER" id="PTHR48007:SF53">
    <property type="entry name" value="OS01G0711200 PROTEIN"/>
    <property type="match status" value="1"/>
</dbReference>
<accession>W9R3M5</accession>
<keyword evidence="2" id="KW-0433">Leucine-rich repeat</keyword>
<dbReference type="Proteomes" id="UP000030645">
    <property type="component" value="Unassembled WGS sequence"/>
</dbReference>
<proteinExistence type="predicted"/>
<dbReference type="GO" id="GO:0005524">
    <property type="term" value="F:ATP binding"/>
    <property type="evidence" value="ECO:0007669"/>
    <property type="project" value="InterPro"/>
</dbReference>
<organism evidence="9 10">
    <name type="scientific">Morus notabilis</name>
    <dbReference type="NCBI Taxonomy" id="981085"/>
    <lineage>
        <taxon>Eukaryota</taxon>
        <taxon>Viridiplantae</taxon>
        <taxon>Streptophyta</taxon>
        <taxon>Embryophyta</taxon>
        <taxon>Tracheophyta</taxon>
        <taxon>Spermatophyta</taxon>
        <taxon>Magnoliopsida</taxon>
        <taxon>eudicotyledons</taxon>
        <taxon>Gunneridae</taxon>
        <taxon>Pentapetalae</taxon>
        <taxon>rosids</taxon>
        <taxon>fabids</taxon>
        <taxon>Rosales</taxon>
        <taxon>Moraceae</taxon>
        <taxon>Moreae</taxon>
        <taxon>Morus</taxon>
    </lineage>
</organism>
<reference evidence="10" key="1">
    <citation type="submission" date="2013-01" db="EMBL/GenBank/DDBJ databases">
        <title>Draft Genome Sequence of a Mulberry Tree, Morus notabilis C.K. Schneid.</title>
        <authorList>
            <person name="He N."/>
            <person name="Zhao S."/>
        </authorList>
    </citation>
    <scope>NUCLEOTIDE SEQUENCE</scope>
</reference>
<evidence type="ECO:0000256" key="4">
    <source>
        <dbReference type="ARBA" id="ARBA00022737"/>
    </source>
</evidence>
<dbReference type="KEGG" id="mnt:21402438"/>
<dbReference type="Gene3D" id="1.10.510.10">
    <property type="entry name" value="Transferase(Phosphotransferase) domain 1"/>
    <property type="match status" value="1"/>
</dbReference>
<comment type="subcellular location">
    <subcellularLocation>
        <location evidence="1">Membrane</location>
    </subcellularLocation>
</comment>
<dbReference type="GO" id="GO:0016020">
    <property type="term" value="C:membrane"/>
    <property type="evidence" value="ECO:0007669"/>
    <property type="project" value="UniProtKB-SubCell"/>
</dbReference>
<evidence type="ECO:0000256" key="3">
    <source>
        <dbReference type="ARBA" id="ARBA00022692"/>
    </source>
</evidence>
<evidence type="ECO:0000256" key="5">
    <source>
        <dbReference type="ARBA" id="ARBA00022989"/>
    </source>
</evidence>
<feature type="domain" description="Protein kinase" evidence="8">
    <location>
        <begin position="330"/>
        <end position="608"/>
    </location>
</feature>
<keyword evidence="4" id="KW-0677">Repeat</keyword>